<reference evidence="1 2" key="1">
    <citation type="submission" date="2020-07" db="EMBL/GenBank/DDBJ databases">
        <title>Genome sequence of Lactobacillus reuteri CNEI-KCA3 isolated from the faeces of a reared-broiler chicken, South-East Nigeria, reveals presence of CRISPR arrays.</title>
        <authorList>
            <person name="Anukam K.C."/>
            <person name="Ibezim C.N."/>
            <person name="BeecK W.V."/>
            <person name="Allonsius C."/>
            <person name="Broek M.D."/>
            <person name="Tuyaerts I."/>
            <person name="Attama A."/>
            <person name="Esimone C.O."/>
            <person name="Lebeer S."/>
        </authorList>
    </citation>
    <scope>NUCLEOTIDE SEQUENCE [LARGE SCALE GENOMIC DNA]</scope>
    <source>
        <strain evidence="1 2">CNEI-KCA3</strain>
    </source>
</reference>
<dbReference type="Proteomes" id="UP000510868">
    <property type="component" value="Chromosome"/>
</dbReference>
<dbReference type="RefSeq" id="WP_181462191.1">
    <property type="nucleotide sequence ID" value="NZ_CP059275.1"/>
</dbReference>
<dbReference type="EMBL" id="CP059275">
    <property type="protein sequence ID" value="QLQ60915.1"/>
    <property type="molecule type" value="Genomic_DNA"/>
</dbReference>
<organism evidence="1 2">
    <name type="scientific">Limosilactobacillus reuteri</name>
    <name type="common">Lactobacillus reuteri</name>
    <dbReference type="NCBI Taxonomy" id="1598"/>
    <lineage>
        <taxon>Bacteria</taxon>
        <taxon>Bacillati</taxon>
        <taxon>Bacillota</taxon>
        <taxon>Bacilli</taxon>
        <taxon>Lactobacillales</taxon>
        <taxon>Lactobacillaceae</taxon>
        <taxon>Limosilactobacillus</taxon>
    </lineage>
</organism>
<protein>
    <submittedName>
        <fullName evidence="1">Uncharacterized protein</fullName>
    </submittedName>
</protein>
<sequence>MAQLFYSPDLADRLPYNNTGKISQKPLRRWRLSLVKIDNKTYYLLCRRGNWFASLY</sequence>
<accession>A0A7L6BFJ7</accession>
<proteinExistence type="predicted"/>
<evidence type="ECO:0000313" key="2">
    <source>
        <dbReference type="Proteomes" id="UP000510868"/>
    </source>
</evidence>
<name>A0A7L6BFJ7_LIMRT</name>
<gene>
    <name evidence="1" type="ORF">HHK02_06695</name>
</gene>
<dbReference type="AlphaFoldDB" id="A0A7L6BFJ7"/>
<evidence type="ECO:0000313" key="1">
    <source>
        <dbReference type="EMBL" id="QLQ60915.1"/>
    </source>
</evidence>